<gene>
    <name evidence="2" type="ORF">GPUH_LOCUS1899</name>
</gene>
<evidence type="ECO:0000313" key="2">
    <source>
        <dbReference type="EMBL" id="VDK31182.1"/>
    </source>
</evidence>
<evidence type="ECO:0000313" key="4">
    <source>
        <dbReference type="WBParaSite" id="GPUH_0000190401-mRNA-1"/>
    </source>
</evidence>
<evidence type="ECO:0000313" key="3">
    <source>
        <dbReference type="Proteomes" id="UP000271098"/>
    </source>
</evidence>
<name>A0A183CZK8_9BILA</name>
<feature type="region of interest" description="Disordered" evidence="1">
    <location>
        <begin position="54"/>
        <end position="104"/>
    </location>
</feature>
<reference evidence="2 3" key="2">
    <citation type="submission" date="2018-11" db="EMBL/GenBank/DDBJ databases">
        <authorList>
            <consortium name="Pathogen Informatics"/>
        </authorList>
    </citation>
    <scope>NUCLEOTIDE SEQUENCE [LARGE SCALE GENOMIC DNA]</scope>
</reference>
<evidence type="ECO:0000256" key="1">
    <source>
        <dbReference type="SAM" id="MobiDB-lite"/>
    </source>
</evidence>
<protein>
    <submittedName>
        <fullName evidence="2 4">Uncharacterized protein</fullName>
    </submittedName>
</protein>
<dbReference type="AlphaFoldDB" id="A0A183CZK8"/>
<proteinExistence type="predicted"/>
<dbReference type="Proteomes" id="UP000271098">
    <property type="component" value="Unassembled WGS sequence"/>
</dbReference>
<organism evidence="4">
    <name type="scientific">Gongylonema pulchrum</name>
    <dbReference type="NCBI Taxonomy" id="637853"/>
    <lineage>
        <taxon>Eukaryota</taxon>
        <taxon>Metazoa</taxon>
        <taxon>Ecdysozoa</taxon>
        <taxon>Nematoda</taxon>
        <taxon>Chromadorea</taxon>
        <taxon>Rhabditida</taxon>
        <taxon>Spirurina</taxon>
        <taxon>Spiruromorpha</taxon>
        <taxon>Spiruroidea</taxon>
        <taxon>Gongylonematidae</taxon>
        <taxon>Gongylonema</taxon>
    </lineage>
</organism>
<keyword evidence="3" id="KW-1185">Reference proteome</keyword>
<accession>A0A183CZK8</accession>
<reference evidence="4" key="1">
    <citation type="submission" date="2016-06" db="UniProtKB">
        <authorList>
            <consortium name="WormBaseParasite"/>
        </authorList>
    </citation>
    <scope>IDENTIFICATION</scope>
</reference>
<feature type="compositionally biased region" description="Low complexity" evidence="1">
    <location>
        <begin position="72"/>
        <end position="84"/>
    </location>
</feature>
<dbReference type="EMBL" id="UYRT01002553">
    <property type="protein sequence ID" value="VDK31182.1"/>
    <property type="molecule type" value="Genomic_DNA"/>
</dbReference>
<sequence length="127" mass="13964">MCPTDLAPELEQLQRNCIDDLVRTACNWENPSGSAALDTNIMHLFAALNRIHRKSGSEERSFPTKIPLSPKTSDSLSVSTLPSTTAPPPSLLNQPAATSEAPTIGPIKELFSQQLRRLRHHREGLLI</sequence>
<dbReference type="WBParaSite" id="GPUH_0000190401-mRNA-1">
    <property type="protein sequence ID" value="GPUH_0000190401-mRNA-1"/>
    <property type="gene ID" value="GPUH_0000190401"/>
</dbReference>